<feature type="region of interest" description="Disordered" evidence="5">
    <location>
        <begin position="1"/>
        <end position="44"/>
    </location>
</feature>
<evidence type="ECO:0000313" key="8">
    <source>
        <dbReference type="Proteomes" id="UP000241769"/>
    </source>
</evidence>
<name>A0A2P6N2V6_9EUKA</name>
<evidence type="ECO:0000256" key="4">
    <source>
        <dbReference type="ARBA" id="ARBA00023242"/>
    </source>
</evidence>
<keyword evidence="4" id="KW-0539">Nucleus</keyword>
<sequence length="231" mass="25906">MRPPKAKAAKEKLPEMEVDLTEDPEGPVEDVEEEEMQTEEVKEVKEVPKPKFKEIKATQATGGAQTRKIPVPINRLAPLRKDWVKIYTPIVEQLVLQIRMNTQSKKIEIRKAADFIEAYLIGFDVEDALALLRLDDLYVESFNVEDVKSLKGEHLSRAIGRIAGSDGKTKFTIENVTKTRLVVADKRIHILGSFANIQTARTAVCDLILGSPPGKVYAKLRSVAGRAKERF</sequence>
<dbReference type="FunFam" id="3.30.1370.10:FF:000009">
    <property type="entry name" value="RNA-binding protein PNO1"/>
    <property type="match status" value="1"/>
</dbReference>
<comment type="similarity">
    <text evidence="2">Belongs to the PNO1 family.</text>
</comment>
<feature type="domain" description="PNO1 second type I KH" evidence="6">
    <location>
        <begin position="141"/>
        <end position="223"/>
    </location>
</feature>
<comment type="caution">
    <text evidence="7">The sequence shown here is derived from an EMBL/GenBank/DDBJ whole genome shotgun (WGS) entry which is preliminary data.</text>
</comment>
<dbReference type="InterPro" id="IPR036612">
    <property type="entry name" value="KH_dom_type_1_sf"/>
</dbReference>
<dbReference type="Proteomes" id="UP000241769">
    <property type="component" value="Unassembled WGS sequence"/>
</dbReference>
<dbReference type="STRING" id="1890364.A0A2P6N2V6"/>
<dbReference type="PANTHER" id="PTHR12826">
    <property type="entry name" value="RIBONUCLEASE Y"/>
    <property type="match status" value="1"/>
</dbReference>
<evidence type="ECO:0000259" key="6">
    <source>
        <dbReference type="Pfam" id="PF22891"/>
    </source>
</evidence>
<protein>
    <recommendedName>
        <fullName evidence="6">PNO1 second type I KH domain-containing protein</fullName>
    </recommendedName>
</protein>
<dbReference type="OrthoDB" id="1932641at2759"/>
<dbReference type="CDD" id="cd22392">
    <property type="entry name" value="KH-I_PNO1_rpt2"/>
    <property type="match status" value="1"/>
</dbReference>
<dbReference type="Gene3D" id="3.30.1370.10">
    <property type="entry name" value="K Homology domain, type 1"/>
    <property type="match status" value="1"/>
</dbReference>
<gene>
    <name evidence="7" type="ORF">PROFUN_13873</name>
</gene>
<dbReference type="AlphaFoldDB" id="A0A2P6N2V6"/>
<evidence type="ECO:0000256" key="2">
    <source>
        <dbReference type="ARBA" id="ARBA00007515"/>
    </source>
</evidence>
<evidence type="ECO:0000256" key="1">
    <source>
        <dbReference type="ARBA" id="ARBA00004604"/>
    </source>
</evidence>
<dbReference type="InterPro" id="IPR055211">
    <property type="entry name" value="KH_PNO1_2nd"/>
</dbReference>
<keyword evidence="8" id="KW-1185">Reference proteome</keyword>
<evidence type="ECO:0000256" key="3">
    <source>
        <dbReference type="ARBA" id="ARBA00022884"/>
    </source>
</evidence>
<evidence type="ECO:0000313" key="7">
    <source>
        <dbReference type="EMBL" id="PRP78263.1"/>
    </source>
</evidence>
<dbReference type="SUPFAM" id="SSF54791">
    <property type="entry name" value="Eukaryotic type KH-domain (KH-domain type I)"/>
    <property type="match status" value="1"/>
</dbReference>
<keyword evidence="3" id="KW-0694">RNA-binding</keyword>
<dbReference type="GO" id="GO:0005730">
    <property type="term" value="C:nucleolus"/>
    <property type="evidence" value="ECO:0007669"/>
    <property type="project" value="UniProtKB-SubCell"/>
</dbReference>
<organism evidence="7 8">
    <name type="scientific">Planoprotostelium fungivorum</name>
    <dbReference type="NCBI Taxonomy" id="1890364"/>
    <lineage>
        <taxon>Eukaryota</taxon>
        <taxon>Amoebozoa</taxon>
        <taxon>Evosea</taxon>
        <taxon>Variosea</taxon>
        <taxon>Cavosteliida</taxon>
        <taxon>Cavosteliaceae</taxon>
        <taxon>Planoprotostelium</taxon>
    </lineage>
</organism>
<dbReference type="InParanoid" id="A0A2P6N2V6"/>
<dbReference type="PANTHER" id="PTHR12826:SF13">
    <property type="entry name" value="RNA-BINDING PROTEIN PNO1"/>
    <property type="match status" value="1"/>
</dbReference>
<dbReference type="Pfam" id="PF22891">
    <property type="entry name" value="KH_PNO1_2nd"/>
    <property type="match status" value="1"/>
</dbReference>
<proteinExistence type="inferred from homology"/>
<dbReference type="GO" id="GO:0003723">
    <property type="term" value="F:RNA binding"/>
    <property type="evidence" value="ECO:0007669"/>
    <property type="project" value="UniProtKB-KW"/>
</dbReference>
<dbReference type="FunCoup" id="A0A2P6N2V6">
    <property type="interactions" value="476"/>
</dbReference>
<feature type="compositionally biased region" description="Acidic residues" evidence="5">
    <location>
        <begin position="16"/>
        <end position="38"/>
    </location>
</feature>
<accession>A0A2P6N2V6</accession>
<dbReference type="EMBL" id="MDYQ01000233">
    <property type="protein sequence ID" value="PRP78263.1"/>
    <property type="molecule type" value="Genomic_DNA"/>
</dbReference>
<evidence type="ECO:0000256" key="5">
    <source>
        <dbReference type="SAM" id="MobiDB-lite"/>
    </source>
</evidence>
<reference evidence="7 8" key="1">
    <citation type="journal article" date="2018" name="Genome Biol. Evol.">
        <title>Multiple Roots of Fruiting Body Formation in Amoebozoa.</title>
        <authorList>
            <person name="Hillmann F."/>
            <person name="Forbes G."/>
            <person name="Novohradska S."/>
            <person name="Ferling I."/>
            <person name="Riege K."/>
            <person name="Groth M."/>
            <person name="Westermann M."/>
            <person name="Marz M."/>
            <person name="Spaller T."/>
            <person name="Winckler T."/>
            <person name="Schaap P."/>
            <person name="Glockner G."/>
        </authorList>
    </citation>
    <scope>NUCLEOTIDE SEQUENCE [LARGE SCALE GENOMIC DNA]</scope>
    <source>
        <strain evidence="7 8">Jena</strain>
    </source>
</reference>
<comment type="subcellular location">
    <subcellularLocation>
        <location evidence="1">Nucleus</location>
        <location evidence="1">Nucleolus</location>
    </subcellularLocation>
</comment>